<feature type="domain" description="HTH dtxR-type" evidence="7">
    <location>
        <begin position="7"/>
        <end position="68"/>
    </location>
</feature>
<comment type="function">
    <text evidence="6">In the presence of manganese, represses expression of mntH and mntS. Up-regulates expression of mntP.</text>
</comment>
<dbReference type="RefSeq" id="WP_267926467.1">
    <property type="nucleotide sequence ID" value="NZ_AP024233.1"/>
</dbReference>
<dbReference type="KEGG" id="ddu:GF1_20890"/>
<protein>
    <recommendedName>
        <fullName evidence="2">Transcriptional regulator MntR</fullName>
    </recommendedName>
</protein>
<sequence>MGATKRLSASLEDYIEAIYHITCEKQEARGKDIAARLGVSGASVTEALRSLSQKGLINYTPYEAITMTDLGRTVAEDVVHRHQALKKFFIDVLAIDQEIAEEGACKIEHAAPQEIIDRLVQFTRFLEVCPRGGRDLIQGFSDFFDKGETRIDCEHCISQCLENKPRKS</sequence>
<evidence type="ECO:0000313" key="9">
    <source>
        <dbReference type="Proteomes" id="UP001063350"/>
    </source>
</evidence>
<evidence type="ECO:0000256" key="3">
    <source>
        <dbReference type="ARBA" id="ARBA00023015"/>
    </source>
</evidence>
<dbReference type="InterPro" id="IPR022687">
    <property type="entry name" value="HTH_DTXR"/>
</dbReference>
<dbReference type="Gene3D" id="1.10.10.10">
    <property type="entry name" value="Winged helix-like DNA-binding domain superfamily/Winged helix DNA-binding domain"/>
    <property type="match status" value="1"/>
</dbReference>
<accession>A0A915U1I8</accession>
<dbReference type="SMART" id="SM00529">
    <property type="entry name" value="HTH_DTXR"/>
    <property type="match status" value="1"/>
</dbReference>
<keyword evidence="5" id="KW-0804">Transcription</keyword>
<dbReference type="GO" id="GO:0003677">
    <property type="term" value="F:DNA binding"/>
    <property type="evidence" value="ECO:0007669"/>
    <property type="project" value="UniProtKB-KW"/>
</dbReference>
<dbReference type="Gene3D" id="1.10.60.10">
    <property type="entry name" value="Iron dependent repressor, metal binding and dimerisation domain"/>
    <property type="match status" value="1"/>
</dbReference>
<dbReference type="EMBL" id="AP024233">
    <property type="protein sequence ID" value="BCO09713.1"/>
    <property type="molecule type" value="Genomic_DNA"/>
</dbReference>
<evidence type="ECO:0000259" key="7">
    <source>
        <dbReference type="PROSITE" id="PS50944"/>
    </source>
</evidence>
<keyword evidence="9" id="KW-1185">Reference proteome</keyword>
<dbReference type="InterPro" id="IPR050536">
    <property type="entry name" value="DtxR_MntR_Metal-Reg"/>
</dbReference>
<dbReference type="GO" id="GO:0003700">
    <property type="term" value="F:DNA-binding transcription factor activity"/>
    <property type="evidence" value="ECO:0007669"/>
    <property type="project" value="InterPro"/>
</dbReference>
<proteinExistence type="inferred from homology"/>
<dbReference type="GO" id="GO:0046914">
    <property type="term" value="F:transition metal ion binding"/>
    <property type="evidence" value="ECO:0007669"/>
    <property type="project" value="InterPro"/>
</dbReference>
<dbReference type="InterPro" id="IPR022689">
    <property type="entry name" value="Iron_dep_repressor"/>
</dbReference>
<evidence type="ECO:0000313" key="8">
    <source>
        <dbReference type="EMBL" id="BCO09713.1"/>
    </source>
</evidence>
<evidence type="ECO:0000256" key="1">
    <source>
        <dbReference type="ARBA" id="ARBA00007871"/>
    </source>
</evidence>
<dbReference type="SUPFAM" id="SSF46785">
    <property type="entry name" value="Winged helix' DNA-binding domain"/>
    <property type="match status" value="1"/>
</dbReference>
<keyword evidence="3" id="KW-0805">Transcription regulation</keyword>
<dbReference type="InterPro" id="IPR036388">
    <property type="entry name" value="WH-like_DNA-bd_sf"/>
</dbReference>
<organism evidence="8 9">
    <name type="scientific">Desulfolithobacter dissulfuricans</name>
    <dbReference type="NCBI Taxonomy" id="2795293"/>
    <lineage>
        <taxon>Bacteria</taxon>
        <taxon>Pseudomonadati</taxon>
        <taxon>Thermodesulfobacteriota</taxon>
        <taxon>Desulfobulbia</taxon>
        <taxon>Desulfobulbales</taxon>
        <taxon>Desulfobulbaceae</taxon>
        <taxon>Desulfolithobacter</taxon>
    </lineage>
</organism>
<evidence type="ECO:0000256" key="2">
    <source>
        <dbReference type="ARBA" id="ARBA00022386"/>
    </source>
</evidence>
<dbReference type="AlphaFoldDB" id="A0A915U1I8"/>
<dbReference type="PROSITE" id="PS50944">
    <property type="entry name" value="HTH_DTXR"/>
    <property type="match status" value="1"/>
</dbReference>
<gene>
    <name evidence="8" type="ORF">GF1_20890</name>
</gene>
<dbReference type="Pfam" id="PF02742">
    <property type="entry name" value="Fe_dep_repr_C"/>
    <property type="match status" value="1"/>
</dbReference>
<dbReference type="SUPFAM" id="SSF47979">
    <property type="entry name" value="Iron-dependent repressor protein, dimerization domain"/>
    <property type="match status" value="1"/>
</dbReference>
<dbReference type="InterPro" id="IPR036390">
    <property type="entry name" value="WH_DNA-bd_sf"/>
</dbReference>
<evidence type="ECO:0000256" key="4">
    <source>
        <dbReference type="ARBA" id="ARBA00023125"/>
    </source>
</evidence>
<dbReference type="Pfam" id="PF01325">
    <property type="entry name" value="Fe_dep_repress"/>
    <property type="match status" value="1"/>
</dbReference>
<keyword evidence="4" id="KW-0238">DNA-binding</keyword>
<reference evidence="8" key="1">
    <citation type="submission" date="2020-12" db="EMBL/GenBank/DDBJ databases">
        <title>Desulfobium dissulfuricans gen. nov., sp. nov., a novel mesophilic, sulfate-reducing bacterium isolated from a deep-sea hydrothermal vent.</title>
        <authorList>
            <person name="Hashimoto Y."/>
            <person name="Tame A."/>
            <person name="Sawayama S."/>
            <person name="Miyazaki J."/>
            <person name="Takai K."/>
            <person name="Nakagawa S."/>
        </authorList>
    </citation>
    <scope>NUCLEOTIDE SEQUENCE</scope>
    <source>
        <strain evidence="8">GF1</strain>
    </source>
</reference>
<dbReference type="InterPro" id="IPR001367">
    <property type="entry name" value="Fe_dep_repressor"/>
</dbReference>
<dbReference type="Proteomes" id="UP001063350">
    <property type="component" value="Chromosome"/>
</dbReference>
<evidence type="ECO:0000256" key="6">
    <source>
        <dbReference type="ARBA" id="ARBA00025185"/>
    </source>
</evidence>
<name>A0A915U1I8_9BACT</name>
<comment type="similarity">
    <text evidence="1">Belongs to the DtxR/MntR family.</text>
</comment>
<dbReference type="PANTHER" id="PTHR33238">
    <property type="entry name" value="IRON (METAL) DEPENDENT REPRESSOR, DTXR FAMILY"/>
    <property type="match status" value="1"/>
</dbReference>
<dbReference type="PANTHER" id="PTHR33238:SF7">
    <property type="entry name" value="IRON-DEPENDENT TRANSCRIPTIONAL REGULATOR"/>
    <property type="match status" value="1"/>
</dbReference>
<dbReference type="InterPro" id="IPR036421">
    <property type="entry name" value="Fe_dep_repressor_sf"/>
</dbReference>
<evidence type="ECO:0000256" key="5">
    <source>
        <dbReference type="ARBA" id="ARBA00023163"/>
    </source>
</evidence>
<dbReference type="GO" id="GO:0046983">
    <property type="term" value="F:protein dimerization activity"/>
    <property type="evidence" value="ECO:0007669"/>
    <property type="project" value="InterPro"/>
</dbReference>